<dbReference type="PANTHER" id="PTHR33064">
    <property type="entry name" value="POL PROTEIN"/>
    <property type="match status" value="1"/>
</dbReference>
<dbReference type="PANTHER" id="PTHR33064:SF37">
    <property type="entry name" value="RIBONUCLEASE H"/>
    <property type="match status" value="1"/>
</dbReference>
<dbReference type="Proteomes" id="UP001235939">
    <property type="component" value="Chromosome 19"/>
</dbReference>
<proteinExistence type="predicted"/>
<accession>A0ABY6LHV4</accession>
<dbReference type="EMBL" id="CP092881">
    <property type="protein sequence ID" value="UYV80755.1"/>
    <property type="molecule type" value="Genomic_DNA"/>
</dbReference>
<dbReference type="InterPro" id="IPR041577">
    <property type="entry name" value="RT_RNaseH_2"/>
</dbReference>
<dbReference type="SUPFAM" id="SSF56672">
    <property type="entry name" value="DNA/RNA polymerases"/>
    <property type="match status" value="1"/>
</dbReference>
<dbReference type="InterPro" id="IPR043502">
    <property type="entry name" value="DNA/RNA_pol_sf"/>
</dbReference>
<reference evidence="2 3" key="1">
    <citation type="submission" date="2022-01" db="EMBL/GenBank/DDBJ databases">
        <title>A chromosomal length assembly of Cordylochernes scorpioides.</title>
        <authorList>
            <person name="Zeh D."/>
            <person name="Zeh J."/>
        </authorList>
    </citation>
    <scope>NUCLEOTIDE SEQUENCE [LARGE SCALE GENOMIC DNA]</scope>
    <source>
        <strain evidence="2">IN4F17</strain>
        <tissue evidence="2">Whole Body</tissue>
    </source>
</reference>
<evidence type="ECO:0000259" key="1">
    <source>
        <dbReference type="Pfam" id="PF17919"/>
    </source>
</evidence>
<sequence>MNARIGSAKRCHKGLNMHTNLPHMAPNSRIHCAVNAYKKFIPDYARLRTPLVNLLKRDVMWVWDDECQKAFTSLKESLTTHPTLHLYQEGLPCQVYCNASTLGIAGVLKQVYPDRKTCTVQNFIRSLRSHERNYSISELECLAIVEGVDKFRV</sequence>
<dbReference type="InterPro" id="IPR051320">
    <property type="entry name" value="Viral_Replic_Matur_Polypro"/>
</dbReference>
<dbReference type="Pfam" id="PF17919">
    <property type="entry name" value="RT_RNaseH_2"/>
    <property type="match status" value="1"/>
</dbReference>
<organism evidence="2 3">
    <name type="scientific">Cordylochernes scorpioides</name>
    <dbReference type="NCBI Taxonomy" id="51811"/>
    <lineage>
        <taxon>Eukaryota</taxon>
        <taxon>Metazoa</taxon>
        <taxon>Ecdysozoa</taxon>
        <taxon>Arthropoda</taxon>
        <taxon>Chelicerata</taxon>
        <taxon>Arachnida</taxon>
        <taxon>Pseudoscorpiones</taxon>
        <taxon>Cheliferoidea</taxon>
        <taxon>Chernetidae</taxon>
        <taxon>Cordylochernes</taxon>
    </lineage>
</organism>
<dbReference type="Gene3D" id="3.30.70.270">
    <property type="match status" value="1"/>
</dbReference>
<evidence type="ECO:0000313" key="3">
    <source>
        <dbReference type="Proteomes" id="UP001235939"/>
    </source>
</evidence>
<keyword evidence="3" id="KW-1185">Reference proteome</keyword>
<dbReference type="InterPro" id="IPR043128">
    <property type="entry name" value="Rev_trsase/Diguanyl_cyclase"/>
</dbReference>
<evidence type="ECO:0000313" key="2">
    <source>
        <dbReference type="EMBL" id="UYV80755.1"/>
    </source>
</evidence>
<feature type="domain" description="Reverse transcriptase/retrotransposon-derived protein RNase H-like" evidence="1">
    <location>
        <begin position="63"/>
        <end position="152"/>
    </location>
</feature>
<name>A0ABY6LHV4_9ARAC</name>
<protein>
    <recommendedName>
        <fullName evidence="1">Reverse transcriptase/retrotransposon-derived protein RNase H-like domain-containing protein</fullName>
    </recommendedName>
</protein>
<gene>
    <name evidence="2" type="ORF">LAZ67_19001644</name>
</gene>